<evidence type="ECO:0000313" key="3">
    <source>
        <dbReference type="EMBL" id="SAK44681.1"/>
    </source>
</evidence>
<feature type="compositionally biased region" description="Basic and acidic residues" evidence="1">
    <location>
        <begin position="65"/>
        <end position="86"/>
    </location>
</feature>
<comment type="caution">
    <text evidence="3">The sequence shown here is derived from an EMBL/GenBank/DDBJ whole genome shotgun (WGS) entry which is preliminary data.</text>
</comment>
<feature type="region of interest" description="Disordered" evidence="1">
    <location>
        <begin position="65"/>
        <end position="99"/>
    </location>
</feature>
<dbReference type="Proteomes" id="UP000054911">
    <property type="component" value="Unassembled WGS sequence"/>
</dbReference>
<evidence type="ECO:0008006" key="5">
    <source>
        <dbReference type="Google" id="ProtNLM"/>
    </source>
</evidence>
<dbReference type="AlphaFoldDB" id="A0A157ZGM0"/>
<accession>A0A157ZGM0</accession>
<dbReference type="EMBL" id="FCOE02000002">
    <property type="protein sequence ID" value="SAK44681.1"/>
    <property type="molecule type" value="Genomic_DNA"/>
</dbReference>
<dbReference type="RefSeq" id="WP_061173537.1">
    <property type="nucleotide sequence ID" value="NZ_FCOE02000002.1"/>
</dbReference>
<name>A0A157ZGM0_9BURK</name>
<keyword evidence="4" id="KW-1185">Reference proteome</keyword>
<evidence type="ECO:0000256" key="2">
    <source>
        <dbReference type="SAM" id="SignalP"/>
    </source>
</evidence>
<dbReference type="OrthoDB" id="9027309at2"/>
<dbReference type="Pfam" id="PF13663">
    <property type="entry name" value="DUF4148"/>
    <property type="match status" value="1"/>
</dbReference>
<organism evidence="3 4">
    <name type="scientific">Caballeronia pedi</name>
    <dbReference type="NCBI Taxonomy" id="1777141"/>
    <lineage>
        <taxon>Bacteria</taxon>
        <taxon>Pseudomonadati</taxon>
        <taxon>Pseudomonadota</taxon>
        <taxon>Betaproteobacteria</taxon>
        <taxon>Burkholderiales</taxon>
        <taxon>Burkholderiaceae</taxon>
        <taxon>Caballeronia</taxon>
    </lineage>
</organism>
<protein>
    <recommendedName>
        <fullName evidence="5">Purine nucleoside phosphorylase</fullName>
    </recommendedName>
</protein>
<feature type="signal peptide" evidence="2">
    <location>
        <begin position="1"/>
        <end position="26"/>
    </location>
</feature>
<gene>
    <name evidence="3" type="ORF">AWB80_00788</name>
</gene>
<sequence>MRAAKGAVVLAITGISFGLVSQSAMAQKSRQQVQQELVQAQHDGVVPSTKTQYPPTDAMIARNKEVHAVTTHRGEKSPATDHHDQPVSRQASANPPPAK</sequence>
<evidence type="ECO:0000256" key="1">
    <source>
        <dbReference type="SAM" id="MobiDB-lite"/>
    </source>
</evidence>
<keyword evidence="2" id="KW-0732">Signal</keyword>
<dbReference type="InterPro" id="IPR025421">
    <property type="entry name" value="DUF4148"/>
</dbReference>
<feature type="chain" id="PRO_5007619271" description="Purine nucleoside phosphorylase" evidence="2">
    <location>
        <begin position="27"/>
        <end position="99"/>
    </location>
</feature>
<proteinExistence type="predicted"/>
<evidence type="ECO:0000313" key="4">
    <source>
        <dbReference type="Proteomes" id="UP000054911"/>
    </source>
</evidence>
<reference evidence="3" key="1">
    <citation type="submission" date="2016-01" db="EMBL/GenBank/DDBJ databases">
        <authorList>
            <person name="Peeters C."/>
        </authorList>
    </citation>
    <scope>NUCLEOTIDE SEQUENCE [LARGE SCALE GENOMIC DNA]</scope>
    <source>
        <strain evidence="3">LMG 29323</strain>
    </source>
</reference>